<evidence type="ECO:0000256" key="1">
    <source>
        <dbReference type="SAM" id="MobiDB-lite"/>
    </source>
</evidence>
<comment type="caution">
    <text evidence="2">The sequence shown here is derived from an EMBL/GenBank/DDBJ whole genome shotgun (WGS) entry which is preliminary data.</text>
</comment>
<organism evidence="2">
    <name type="scientific">Tanacetum cinerariifolium</name>
    <name type="common">Dalmatian daisy</name>
    <name type="synonym">Chrysanthemum cinerariifolium</name>
    <dbReference type="NCBI Taxonomy" id="118510"/>
    <lineage>
        <taxon>Eukaryota</taxon>
        <taxon>Viridiplantae</taxon>
        <taxon>Streptophyta</taxon>
        <taxon>Embryophyta</taxon>
        <taxon>Tracheophyta</taxon>
        <taxon>Spermatophyta</taxon>
        <taxon>Magnoliopsida</taxon>
        <taxon>eudicotyledons</taxon>
        <taxon>Gunneridae</taxon>
        <taxon>Pentapetalae</taxon>
        <taxon>asterids</taxon>
        <taxon>campanulids</taxon>
        <taxon>Asterales</taxon>
        <taxon>Asteraceae</taxon>
        <taxon>Asteroideae</taxon>
        <taxon>Anthemideae</taxon>
        <taxon>Anthemidinae</taxon>
        <taxon>Tanacetum</taxon>
    </lineage>
</organism>
<reference evidence="2" key="1">
    <citation type="journal article" date="2019" name="Sci. Rep.">
        <title>Draft genome of Tanacetum cinerariifolium, the natural source of mosquito coil.</title>
        <authorList>
            <person name="Yamashiro T."/>
            <person name="Shiraishi A."/>
            <person name="Satake H."/>
            <person name="Nakayama K."/>
        </authorList>
    </citation>
    <scope>NUCLEOTIDE SEQUENCE</scope>
</reference>
<gene>
    <name evidence="2" type="ORF">Tci_828622</name>
</gene>
<sequence length="106" mass="12201">VKKLEKKLKHKRRRAVVDSSKDEEASLDKEDSPKQGRIVEEINEDENVNLVKSSKRREAHEIAWHRMKSDDTEVVDFSTASPQKDDDEITLAETLVNIKKSATKDK</sequence>
<dbReference type="EMBL" id="BKCJ010970353">
    <property type="protein sequence ID" value="GFC56652.1"/>
    <property type="molecule type" value="Genomic_DNA"/>
</dbReference>
<feature type="non-terminal residue" evidence="2">
    <location>
        <position position="106"/>
    </location>
</feature>
<feature type="compositionally biased region" description="Basic residues" evidence="1">
    <location>
        <begin position="1"/>
        <end position="14"/>
    </location>
</feature>
<dbReference type="AlphaFoldDB" id="A0A699PW71"/>
<feature type="non-terminal residue" evidence="2">
    <location>
        <position position="1"/>
    </location>
</feature>
<accession>A0A699PW71</accession>
<proteinExistence type="predicted"/>
<feature type="compositionally biased region" description="Basic and acidic residues" evidence="1">
    <location>
        <begin position="15"/>
        <end position="40"/>
    </location>
</feature>
<feature type="region of interest" description="Disordered" evidence="1">
    <location>
        <begin position="1"/>
        <end position="42"/>
    </location>
</feature>
<name>A0A699PW71_TANCI</name>
<protein>
    <submittedName>
        <fullName evidence="2">Uncharacterized protein</fullName>
    </submittedName>
</protein>
<evidence type="ECO:0000313" key="2">
    <source>
        <dbReference type="EMBL" id="GFC56652.1"/>
    </source>
</evidence>